<feature type="transmembrane region" description="Helical" evidence="8">
    <location>
        <begin position="102"/>
        <end position="120"/>
    </location>
</feature>
<sequence>MGIKTRLNKDRYFSYVFQAYAVLLLLLALVIFIATYGIEGGSSTRPYEFYRTFFIFFLFYSLCIVLLSHTRHLLGILLLCFLGLTALLVLDYSLNDYLTIRLLLYLAFQTVILSLITWPYDLPFPLLYTLTALYFQLLPPFLGENDLNAQLRPIQTEELIAFSAILLCFAYLQIAVKHFYALHVKAKAQIEILNTTITKLTIFSQSLQSYARTAEMEAAKKERYRISREIHDISGYMFTNIIAMMDAIIATGCRNSDKTSEMCSAARSQAQEGLVETRRALHLLRKSDSEREVGMRAIYKIKKIFESTTGVKVEIESGNLEASFGDELDLVLYRIVQEGLTNALRHGHATCVRILFWIVDESVQVIILDNGTGAKKIIKGIGLAGMEERISRLGGVVRAENAPEGGFQLTVTIPLQKEQTDDTNPLG</sequence>
<feature type="domain" description="Histidine kinase/HSP90-like ATPase" evidence="9">
    <location>
        <begin position="327"/>
        <end position="417"/>
    </location>
</feature>
<proteinExistence type="predicted"/>
<dbReference type="Gene3D" id="1.20.5.1930">
    <property type="match status" value="1"/>
</dbReference>
<reference evidence="10" key="1">
    <citation type="submission" date="2019-08" db="EMBL/GenBank/DDBJ databases">
        <authorList>
            <person name="Kucharzyk K."/>
            <person name="Murdoch R.W."/>
            <person name="Higgins S."/>
            <person name="Loffler F."/>
        </authorList>
    </citation>
    <scope>NUCLEOTIDE SEQUENCE</scope>
</reference>
<evidence type="ECO:0000256" key="5">
    <source>
        <dbReference type="ARBA" id="ARBA00022741"/>
    </source>
</evidence>
<evidence type="ECO:0000256" key="7">
    <source>
        <dbReference type="ARBA" id="ARBA00022840"/>
    </source>
</evidence>
<keyword evidence="5" id="KW-0547">Nucleotide-binding</keyword>
<dbReference type="InterPro" id="IPR011712">
    <property type="entry name" value="Sig_transdc_His_kin_sub3_dim/P"/>
</dbReference>
<comment type="caution">
    <text evidence="10">The sequence shown here is derived from an EMBL/GenBank/DDBJ whole genome shotgun (WGS) entry which is preliminary data.</text>
</comment>
<dbReference type="AlphaFoldDB" id="A0A644X141"/>
<dbReference type="SMART" id="SM00387">
    <property type="entry name" value="HATPase_c"/>
    <property type="match status" value="1"/>
</dbReference>
<evidence type="ECO:0000256" key="4">
    <source>
        <dbReference type="ARBA" id="ARBA00022679"/>
    </source>
</evidence>
<dbReference type="GO" id="GO:0000155">
    <property type="term" value="F:phosphorelay sensor kinase activity"/>
    <property type="evidence" value="ECO:0007669"/>
    <property type="project" value="InterPro"/>
</dbReference>
<feature type="transmembrane region" description="Helical" evidence="8">
    <location>
        <begin position="159"/>
        <end position="180"/>
    </location>
</feature>
<dbReference type="GO" id="GO:0046983">
    <property type="term" value="F:protein dimerization activity"/>
    <property type="evidence" value="ECO:0007669"/>
    <property type="project" value="InterPro"/>
</dbReference>
<keyword evidence="8" id="KW-0812">Transmembrane</keyword>
<evidence type="ECO:0000256" key="8">
    <source>
        <dbReference type="SAM" id="Phobius"/>
    </source>
</evidence>
<gene>
    <name evidence="10" type="ORF">SDC9_56169</name>
</gene>
<evidence type="ECO:0000256" key="2">
    <source>
        <dbReference type="ARBA" id="ARBA00012438"/>
    </source>
</evidence>
<protein>
    <recommendedName>
        <fullName evidence="2">histidine kinase</fullName>
        <ecNumber evidence="2">2.7.13.3</ecNumber>
    </recommendedName>
</protein>
<evidence type="ECO:0000259" key="9">
    <source>
        <dbReference type="SMART" id="SM00387"/>
    </source>
</evidence>
<dbReference type="Pfam" id="PF02518">
    <property type="entry name" value="HATPase_c"/>
    <property type="match status" value="1"/>
</dbReference>
<comment type="catalytic activity">
    <reaction evidence="1">
        <text>ATP + protein L-histidine = ADP + protein N-phospho-L-histidine.</text>
        <dbReference type="EC" id="2.7.13.3"/>
    </reaction>
</comment>
<dbReference type="EC" id="2.7.13.3" evidence="2"/>
<organism evidence="10">
    <name type="scientific">bioreactor metagenome</name>
    <dbReference type="NCBI Taxonomy" id="1076179"/>
    <lineage>
        <taxon>unclassified sequences</taxon>
        <taxon>metagenomes</taxon>
        <taxon>ecological metagenomes</taxon>
    </lineage>
</organism>
<accession>A0A644X141</accession>
<dbReference type="InterPro" id="IPR036890">
    <property type="entry name" value="HATPase_C_sf"/>
</dbReference>
<dbReference type="GO" id="GO:0016020">
    <property type="term" value="C:membrane"/>
    <property type="evidence" value="ECO:0007669"/>
    <property type="project" value="InterPro"/>
</dbReference>
<evidence type="ECO:0000313" key="10">
    <source>
        <dbReference type="EMBL" id="MPM09846.1"/>
    </source>
</evidence>
<keyword evidence="3" id="KW-0597">Phosphoprotein</keyword>
<evidence type="ECO:0000256" key="3">
    <source>
        <dbReference type="ARBA" id="ARBA00022553"/>
    </source>
</evidence>
<feature type="transmembrane region" description="Helical" evidence="8">
    <location>
        <begin position="12"/>
        <end position="37"/>
    </location>
</feature>
<keyword evidence="8" id="KW-0472">Membrane</keyword>
<evidence type="ECO:0000256" key="6">
    <source>
        <dbReference type="ARBA" id="ARBA00022777"/>
    </source>
</evidence>
<dbReference type="PANTHER" id="PTHR24421:SF10">
    <property type="entry name" value="NITRATE_NITRITE SENSOR PROTEIN NARQ"/>
    <property type="match status" value="1"/>
</dbReference>
<dbReference type="Gene3D" id="3.30.565.10">
    <property type="entry name" value="Histidine kinase-like ATPase, C-terminal domain"/>
    <property type="match status" value="1"/>
</dbReference>
<dbReference type="CDD" id="cd16917">
    <property type="entry name" value="HATPase_UhpB-NarQ-NarX-like"/>
    <property type="match status" value="1"/>
</dbReference>
<name>A0A644X141_9ZZZZ</name>
<evidence type="ECO:0000256" key="1">
    <source>
        <dbReference type="ARBA" id="ARBA00000085"/>
    </source>
</evidence>
<feature type="transmembrane region" description="Helical" evidence="8">
    <location>
        <begin position="49"/>
        <end position="67"/>
    </location>
</feature>
<dbReference type="InterPro" id="IPR050482">
    <property type="entry name" value="Sensor_HK_TwoCompSys"/>
</dbReference>
<keyword evidence="4" id="KW-0808">Transferase</keyword>
<dbReference type="Pfam" id="PF07730">
    <property type="entry name" value="HisKA_3"/>
    <property type="match status" value="1"/>
</dbReference>
<dbReference type="GO" id="GO:0005524">
    <property type="term" value="F:ATP binding"/>
    <property type="evidence" value="ECO:0007669"/>
    <property type="project" value="UniProtKB-KW"/>
</dbReference>
<dbReference type="EMBL" id="VSSQ01001619">
    <property type="protein sequence ID" value="MPM09846.1"/>
    <property type="molecule type" value="Genomic_DNA"/>
</dbReference>
<dbReference type="SUPFAM" id="SSF55874">
    <property type="entry name" value="ATPase domain of HSP90 chaperone/DNA topoisomerase II/histidine kinase"/>
    <property type="match status" value="1"/>
</dbReference>
<dbReference type="InterPro" id="IPR003594">
    <property type="entry name" value="HATPase_dom"/>
</dbReference>
<keyword evidence="6" id="KW-0418">Kinase</keyword>
<feature type="transmembrane region" description="Helical" evidence="8">
    <location>
        <begin position="73"/>
        <end position="90"/>
    </location>
</feature>
<keyword evidence="8" id="KW-1133">Transmembrane helix</keyword>
<keyword evidence="7" id="KW-0067">ATP-binding</keyword>
<dbReference type="PANTHER" id="PTHR24421">
    <property type="entry name" value="NITRATE/NITRITE SENSOR PROTEIN NARX-RELATED"/>
    <property type="match status" value="1"/>
</dbReference>